<dbReference type="AlphaFoldDB" id="J3P4Q3"/>
<evidence type="ECO:0000256" key="1">
    <source>
        <dbReference type="SAM" id="MobiDB-lite"/>
    </source>
</evidence>
<dbReference type="Proteomes" id="UP000006039">
    <property type="component" value="Unassembled WGS sequence"/>
</dbReference>
<evidence type="ECO:0000313" key="3">
    <source>
        <dbReference type="EnsemblFungi" id="EJT74650"/>
    </source>
</evidence>
<dbReference type="GeneID" id="20348948"/>
<reference evidence="4" key="1">
    <citation type="submission" date="2010-07" db="EMBL/GenBank/DDBJ databases">
        <title>The genome sequence of Gaeumannomyces graminis var. tritici strain R3-111a-1.</title>
        <authorList>
            <consortium name="The Broad Institute Genome Sequencing Platform"/>
            <person name="Ma L.-J."/>
            <person name="Dead R."/>
            <person name="Young S."/>
            <person name="Zeng Q."/>
            <person name="Koehrsen M."/>
            <person name="Alvarado L."/>
            <person name="Berlin A."/>
            <person name="Chapman S.B."/>
            <person name="Chen Z."/>
            <person name="Freedman E."/>
            <person name="Gellesch M."/>
            <person name="Goldberg J."/>
            <person name="Griggs A."/>
            <person name="Gujja S."/>
            <person name="Heilman E.R."/>
            <person name="Heiman D."/>
            <person name="Hepburn T."/>
            <person name="Howarth C."/>
            <person name="Jen D."/>
            <person name="Larson L."/>
            <person name="Mehta T."/>
            <person name="Neiman D."/>
            <person name="Pearson M."/>
            <person name="Roberts A."/>
            <person name="Saif S."/>
            <person name="Shea T."/>
            <person name="Shenoy N."/>
            <person name="Sisk P."/>
            <person name="Stolte C."/>
            <person name="Sykes S."/>
            <person name="Walk T."/>
            <person name="White J."/>
            <person name="Yandava C."/>
            <person name="Haas B."/>
            <person name="Nusbaum C."/>
            <person name="Birren B."/>
        </authorList>
    </citation>
    <scope>NUCLEOTIDE SEQUENCE [LARGE SCALE GENOMIC DNA]</scope>
    <source>
        <strain evidence="4">R3-111a-1</strain>
    </source>
</reference>
<organism evidence="2">
    <name type="scientific">Gaeumannomyces tritici (strain R3-111a-1)</name>
    <name type="common">Wheat and barley take-all root rot fungus</name>
    <name type="synonym">Gaeumannomyces graminis var. tritici</name>
    <dbReference type="NCBI Taxonomy" id="644352"/>
    <lineage>
        <taxon>Eukaryota</taxon>
        <taxon>Fungi</taxon>
        <taxon>Dikarya</taxon>
        <taxon>Ascomycota</taxon>
        <taxon>Pezizomycotina</taxon>
        <taxon>Sordariomycetes</taxon>
        <taxon>Sordariomycetidae</taxon>
        <taxon>Magnaporthales</taxon>
        <taxon>Magnaporthaceae</taxon>
        <taxon>Gaeumannomyces</taxon>
    </lineage>
</organism>
<dbReference type="HOGENOM" id="CLU_2622175_0_0_1"/>
<feature type="compositionally biased region" description="Basic residues" evidence="1">
    <location>
        <begin position="1"/>
        <end position="12"/>
    </location>
</feature>
<sequence length="78" mass="8827">MQRLPTRLKHPIPHSSLSPPRRPRVQDMAARKESAASRAVDTTWSVMTMGPFSLALPETRWAESDHIQIPKSHSDITQ</sequence>
<evidence type="ECO:0000313" key="4">
    <source>
        <dbReference type="Proteomes" id="UP000006039"/>
    </source>
</evidence>
<reference evidence="2" key="2">
    <citation type="submission" date="2010-07" db="EMBL/GenBank/DDBJ databases">
        <authorList>
            <consortium name="The Broad Institute Genome Sequencing Platform"/>
            <consortium name="Broad Institute Genome Sequencing Center for Infectious Disease"/>
            <person name="Ma L.-J."/>
            <person name="Dead R."/>
            <person name="Young S."/>
            <person name="Zeng Q."/>
            <person name="Koehrsen M."/>
            <person name="Alvarado L."/>
            <person name="Berlin A."/>
            <person name="Chapman S.B."/>
            <person name="Chen Z."/>
            <person name="Freedman E."/>
            <person name="Gellesch M."/>
            <person name="Goldberg J."/>
            <person name="Griggs A."/>
            <person name="Gujja S."/>
            <person name="Heilman E.R."/>
            <person name="Heiman D."/>
            <person name="Hepburn T."/>
            <person name="Howarth C."/>
            <person name="Jen D."/>
            <person name="Larson L."/>
            <person name="Mehta T."/>
            <person name="Neiman D."/>
            <person name="Pearson M."/>
            <person name="Roberts A."/>
            <person name="Saif S."/>
            <person name="Shea T."/>
            <person name="Shenoy N."/>
            <person name="Sisk P."/>
            <person name="Stolte C."/>
            <person name="Sykes S."/>
            <person name="Walk T."/>
            <person name="White J."/>
            <person name="Yandava C."/>
            <person name="Haas B."/>
            <person name="Nusbaum C."/>
            <person name="Birren B."/>
        </authorList>
    </citation>
    <scope>NUCLEOTIDE SEQUENCE</scope>
    <source>
        <strain evidence="2">R3-111a-1</strain>
    </source>
</reference>
<dbReference type="EMBL" id="GL385398">
    <property type="protein sequence ID" value="EJT74650.1"/>
    <property type="molecule type" value="Genomic_DNA"/>
</dbReference>
<name>J3P4Q3_GAET3</name>
<evidence type="ECO:0000313" key="2">
    <source>
        <dbReference type="EMBL" id="EJT74650.1"/>
    </source>
</evidence>
<feature type="region of interest" description="Disordered" evidence="1">
    <location>
        <begin position="1"/>
        <end position="36"/>
    </location>
</feature>
<accession>J3P4Q3</accession>
<dbReference type="VEuPathDB" id="FungiDB:GGTG_08490"/>
<protein>
    <submittedName>
        <fullName evidence="2 3">Uncharacterized protein</fullName>
    </submittedName>
</protein>
<dbReference type="RefSeq" id="XP_009224594.1">
    <property type="nucleotide sequence ID" value="XM_009226330.1"/>
</dbReference>
<reference evidence="2" key="3">
    <citation type="submission" date="2010-09" db="EMBL/GenBank/DDBJ databases">
        <title>Annotation of Gaeumannomyces graminis var. tritici R3-111a-1.</title>
        <authorList>
            <consortium name="The Broad Institute Genome Sequencing Platform"/>
            <person name="Ma L.-J."/>
            <person name="Dead R."/>
            <person name="Young S.K."/>
            <person name="Zeng Q."/>
            <person name="Gargeya S."/>
            <person name="Fitzgerald M."/>
            <person name="Haas B."/>
            <person name="Abouelleil A."/>
            <person name="Alvarado L."/>
            <person name="Arachchi H.M."/>
            <person name="Berlin A."/>
            <person name="Brown A."/>
            <person name="Chapman S.B."/>
            <person name="Chen Z."/>
            <person name="Dunbar C."/>
            <person name="Freedman E."/>
            <person name="Gearin G."/>
            <person name="Gellesch M."/>
            <person name="Goldberg J."/>
            <person name="Griggs A."/>
            <person name="Gujja S."/>
            <person name="Heiman D."/>
            <person name="Howarth C."/>
            <person name="Larson L."/>
            <person name="Lui A."/>
            <person name="MacDonald P.J.P."/>
            <person name="Mehta T."/>
            <person name="Montmayeur A."/>
            <person name="Murphy C."/>
            <person name="Neiman D."/>
            <person name="Pearson M."/>
            <person name="Priest M."/>
            <person name="Roberts A."/>
            <person name="Saif S."/>
            <person name="Shea T."/>
            <person name="Shenoy N."/>
            <person name="Sisk P."/>
            <person name="Stolte C."/>
            <person name="Sykes S."/>
            <person name="Yandava C."/>
            <person name="Wortman J."/>
            <person name="Nusbaum C."/>
            <person name="Birren B."/>
        </authorList>
    </citation>
    <scope>NUCLEOTIDE SEQUENCE</scope>
    <source>
        <strain evidence="2">R3-111a-1</strain>
    </source>
</reference>
<reference evidence="3" key="4">
    <citation type="journal article" date="2015" name="G3 (Bethesda)">
        <title>Genome sequences of three phytopathogenic species of the Magnaporthaceae family of fungi.</title>
        <authorList>
            <person name="Okagaki L.H."/>
            <person name="Nunes C.C."/>
            <person name="Sailsbery J."/>
            <person name="Clay B."/>
            <person name="Brown D."/>
            <person name="John T."/>
            <person name="Oh Y."/>
            <person name="Young N."/>
            <person name="Fitzgerald M."/>
            <person name="Haas B.J."/>
            <person name="Zeng Q."/>
            <person name="Young S."/>
            <person name="Adiconis X."/>
            <person name="Fan L."/>
            <person name="Levin J.Z."/>
            <person name="Mitchell T.K."/>
            <person name="Okubara P.A."/>
            <person name="Farman M.L."/>
            <person name="Kohn L.M."/>
            <person name="Birren B."/>
            <person name="Ma L.-J."/>
            <person name="Dean R.A."/>
        </authorList>
    </citation>
    <scope>NUCLEOTIDE SEQUENCE</scope>
    <source>
        <strain evidence="3">R3-111a-1</strain>
    </source>
</reference>
<proteinExistence type="predicted"/>
<keyword evidence="4" id="KW-1185">Reference proteome</keyword>
<gene>
    <name evidence="3" type="primary">20348948</name>
    <name evidence="2" type="ORF">GGTG_08490</name>
</gene>
<reference evidence="3" key="5">
    <citation type="submission" date="2018-04" db="UniProtKB">
        <authorList>
            <consortium name="EnsemblFungi"/>
        </authorList>
    </citation>
    <scope>IDENTIFICATION</scope>
    <source>
        <strain evidence="3">R3-111a-1</strain>
    </source>
</reference>
<dbReference type="EnsemblFungi" id="EJT74650">
    <property type="protein sequence ID" value="EJT74650"/>
    <property type="gene ID" value="GGTG_08490"/>
</dbReference>